<feature type="transmembrane region" description="Helical" evidence="8">
    <location>
        <begin position="205"/>
        <end position="229"/>
    </location>
</feature>
<dbReference type="EMBL" id="SRXV01000004">
    <property type="protein sequence ID" value="TGY91826.1"/>
    <property type="molecule type" value="Genomic_DNA"/>
</dbReference>
<dbReference type="OrthoDB" id="8150723at2"/>
<keyword evidence="2" id="KW-1003">Cell membrane</keyword>
<organism evidence="9 10">
    <name type="scientific">Marinicauda pacifica</name>
    <dbReference type="NCBI Taxonomy" id="1133559"/>
    <lineage>
        <taxon>Bacteria</taxon>
        <taxon>Pseudomonadati</taxon>
        <taxon>Pseudomonadota</taxon>
        <taxon>Alphaproteobacteria</taxon>
        <taxon>Maricaulales</taxon>
        <taxon>Maricaulaceae</taxon>
        <taxon>Marinicauda</taxon>
    </lineage>
</organism>
<protein>
    <recommendedName>
        <fullName evidence="11">Glycosyltransferase RgtA/B/C/D-like domain-containing protein</fullName>
    </recommendedName>
</protein>
<name>A0A4S2H7U8_9PROT</name>
<dbReference type="PANTHER" id="PTHR33908">
    <property type="entry name" value="MANNOSYLTRANSFERASE YKCB-RELATED"/>
    <property type="match status" value="1"/>
</dbReference>
<evidence type="ECO:0000256" key="5">
    <source>
        <dbReference type="ARBA" id="ARBA00022692"/>
    </source>
</evidence>
<keyword evidence="7 8" id="KW-0472">Membrane</keyword>
<evidence type="ECO:0000313" key="9">
    <source>
        <dbReference type="EMBL" id="TGY91826.1"/>
    </source>
</evidence>
<dbReference type="AlphaFoldDB" id="A0A4S2H7U8"/>
<gene>
    <name evidence="9" type="ORF">E5162_13185</name>
</gene>
<dbReference type="GO" id="GO:0016763">
    <property type="term" value="F:pentosyltransferase activity"/>
    <property type="evidence" value="ECO:0007669"/>
    <property type="project" value="TreeGrafter"/>
</dbReference>
<dbReference type="RefSeq" id="WP_135945748.1">
    <property type="nucleotide sequence ID" value="NZ_BMEI01000004.1"/>
</dbReference>
<evidence type="ECO:0000256" key="6">
    <source>
        <dbReference type="ARBA" id="ARBA00022989"/>
    </source>
</evidence>
<proteinExistence type="predicted"/>
<feature type="transmembrane region" description="Helical" evidence="8">
    <location>
        <begin position="145"/>
        <end position="165"/>
    </location>
</feature>
<evidence type="ECO:0008006" key="11">
    <source>
        <dbReference type="Google" id="ProtNLM"/>
    </source>
</evidence>
<sequence>MVALCALAAFGLGIWLRLPLQPDLIINVDELIPLAVSQSMTALGKLDPNWRHADLPEFFRYDQYNFYFFNILSHVSINIGDNFDAERLTALRVANIIYQLTAVVLLIDGARRYCLSNFANGALAFSIIAAPTFVHDALMARPESLLYLVTGLAFWVSSLSLGLLVRVGLVSFVLGVGAAVKITYPVIGVAGILALILLSWPGWRVAACAGAVALVGLAAGFGVSAPYALLNFDVFLNGLSALSNQYDSAHPPHSHPDPWVLTYFFWICRFFAELYWPWFLLIGAGIILGDRRERTAIACLAAPFLLLVVYFSTKTVFFERNFAHAMPLLFVASALSFQILARRIAKPLAGLALTILVLPALFWSMQIAQAGHHEGDVRDAFVQANGLEEFQMRPTGETLLLVPPPACGDLAVTQVDHVRTRRYEAMLLSAGFKPVATYRGPFDTLATSTLQSYLGYSMGFYTKPCTPARASES</sequence>
<evidence type="ECO:0000313" key="10">
    <source>
        <dbReference type="Proteomes" id="UP000305451"/>
    </source>
</evidence>
<feature type="transmembrane region" description="Helical" evidence="8">
    <location>
        <begin position="263"/>
        <end position="288"/>
    </location>
</feature>
<keyword evidence="4" id="KW-0808">Transferase</keyword>
<dbReference type="GO" id="GO:0005886">
    <property type="term" value="C:plasma membrane"/>
    <property type="evidence" value="ECO:0007669"/>
    <property type="project" value="UniProtKB-SubCell"/>
</dbReference>
<keyword evidence="6 8" id="KW-1133">Transmembrane helix</keyword>
<evidence type="ECO:0000256" key="1">
    <source>
        <dbReference type="ARBA" id="ARBA00004651"/>
    </source>
</evidence>
<feature type="transmembrane region" description="Helical" evidence="8">
    <location>
        <begin position="295"/>
        <end position="312"/>
    </location>
</feature>
<evidence type="ECO:0000256" key="8">
    <source>
        <dbReference type="SAM" id="Phobius"/>
    </source>
</evidence>
<dbReference type="GO" id="GO:0009103">
    <property type="term" value="P:lipopolysaccharide biosynthetic process"/>
    <property type="evidence" value="ECO:0007669"/>
    <property type="project" value="UniProtKB-ARBA"/>
</dbReference>
<dbReference type="PANTHER" id="PTHR33908:SF11">
    <property type="entry name" value="MEMBRANE PROTEIN"/>
    <property type="match status" value="1"/>
</dbReference>
<evidence type="ECO:0000256" key="2">
    <source>
        <dbReference type="ARBA" id="ARBA00022475"/>
    </source>
</evidence>
<keyword evidence="3" id="KW-0328">Glycosyltransferase</keyword>
<feature type="transmembrane region" description="Helical" evidence="8">
    <location>
        <begin position="348"/>
        <end position="365"/>
    </location>
</feature>
<keyword evidence="5 8" id="KW-0812">Transmembrane</keyword>
<dbReference type="InterPro" id="IPR050297">
    <property type="entry name" value="LipidA_mod_glycosyltrf_83"/>
</dbReference>
<reference evidence="9 10" key="1">
    <citation type="journal article" date="2013" name="Int. J. Syst. Evol. Microbiol.">
        <title>Marinicauda pacifica gen. nov., sp. nov., a prosthecate alphaproteobacterium of the family Hyphomonadaceae isolated from deep seawater.</title>
        <authorList>
            <person name="Zhang X.Y."/>
            <person name="Li G.W."/>
            <person name="Wang C.S."/>
            <person name="Zhang Y.J."/>
            <person name="Xu X.W."/>
            <person name="Li H."/>
            <person name="Liu A."/>
            <person name="Liu C."/>
            <person name="Xie B.B."/>
            <person name="Qin Q.L."/>
            <person name="Xu Z."/>
            <person name="Chen X.L."/>
            <person name="Zhou B.C."/>
            <person name="Zhang Y.Z."/>
        </authorList>
    </citation>
    <scope>NUCLEOTIDE SEQUENCE [LARGE SCALE GENOMIC DNA]</scope>
    <source>
        <strain evidence="9 10">P-1 km-3</strain>
    </source>
</reference>
<evidence type="ECO:0000256" key="4">
    <source>
        <dbReference type="ARBA" id="ARBA00022679"/>
    </source>
</evidence>
<keyword evidence="10" id="KW-1185">Reference proteome</keyword>
<evidence type="ECO:0000256" key="7">
    <source>
        <dbReference type="ARBA" id="ARBA00023136"/>
    </source>
</evidence>
<feature type="transmembrane region" description="Helical" evidence="8">
    <location>
        <begin position="171"/>
        <end position="198"/>
    </location>
</feature>
<comment type="caution">
    <text evidence="9">The sequence shown here is derived from an EMBL/GenBank/DDBJ whole genome shotgun (WGS) entry which is preliminary data.</text>
</comment>
<dbReference type="Proteomes" id="UP000305451">
    <property type="component" value="Unassembled WGS sequence"/>
</dbReference>
<evidence type="ECO:0000256" key="3">
    <source>
        <dbReference type="ARBA" id="ARBA00022676"/>
    </source>
</evidence>
<comment type="subcellular location">
    <subcellularLocation>
        <location evidence="1">Cell membrane</location>
        <topology evidence="1">Multi-pass membrane protein</topology>
    </subcellularLocation>
</comment>
<accession>A0A4S2H7U8</accession>
<feature type="transmembrane region" description="Helical" evidence="8">
    <location>
        <begin position="324"/>
        <end position="341"/>
    </location>
</feature>